<dbReference type="InterPro" id="IPR006598">
    <property type="entry name" value="CAP10"/>
</dbReference>
<gene>
    <name evidence="4" type="ORF">HETIRDRAFT_51948</name>
</gene>
<dbReference type="Pfam" id="PF05686">
    <property type="entry name" value="Glyco_transf_90"/>
    <property type="match status" value="1"/>
</dbReference>
<dbReference type="STRING" id="747525.W4JWR7"/>
<dbReference type="EMBL" id="KI925463">
    <property type="protein sequence ID" value="ETW77535.1"/>
    <property type="molecule type" value="Genomic_DNA"/>
</dbReference>
<dbReference type="HOGENOM" id="CLU_005027_4_0_1"/>
<dbReference type="PANTHER" id="PTHR12203">
    <property type="entry name" value="KDEL LYS-ASP-GLU-LEU CONTAINING - RELATED"/>
    <property type="match status" value="1"/>
</dbReference>
<dbReference type="InterPro" id="IPR051091">
    <property type="entry name" value="O-Glucosyltr/Glycosyltrsf_90"/>
</dbReference>
<dbReference type="AlphaFoldDB" id="W4JWR7"/>
<sequence length="606" mass="69032">MFAFAQAGLYAGHRSGESNFPGNALSATSGSASTPHRILGQHPIAKLMNEAEAKFRKLLSKQSQTLEAAVVEYKKRYRRDPPKGFDAWWKFAQENNVRMVDEYDGLMEDLEPFWQMTGAEFKRRAVQAGQLPSVDLVRIRAGEAEAVNIKPAYDDDDIGMRARSFLLMIQKFQHSLPDMDFAINARSEGRILVPWEHHKYPNITQDTPGLSSSTCGLHIADWQGSGNVWEAYRRVCPPNSLARRLISSKRITANDSTAYFELGNAALGNEFKFVHDVDRNYSFCNNPWAHYYQGHFFSDWRTVPVPLPILSPAKSSGYGDIKIPSHYYYGTTRRYSYGYDDVNHYLKEVDSMETPWEKKSEKIFWRGATTGGGSSPPGFSPQYQRHRQDLSHTDCSSKNQTIVFADPPSSSNYVYAKVPMSALNEEVMDVAFVSSVDHSTYPGGLQQQMSDHRFDDAVELREHWAHKYILDLDGMSYSGKFFAYLSSDSAVIKSTVYREFFSDWIQPWLHYIPLSTSYKEIHNIHSFFSGATDSVLAAANSTSLNLPAIRRRPIDGDRRLRRIARAGKQWMKTFGRQADMEAYVYRLCLEYARLSADVRDSMNFTT</sequence>
<dbReference type="eggNOG" id="KOG2458">
    <property type="taxonomic scope" value="Eukaryota"/>
</dbReference>
<organism evidence="4 5">
    <name type="scientific">Heterobasidion irregulare (strain TC 32-1)</name>
    <dbReference type="NCBI Taxonomy" id="747525"/>
    <lineage>
        <taxon>Eukaryota</taxon>
        <taxon>Fungi</taxon>
        <taxon>Dikarya</taxon>
        <taxon>Basidiomycota</taxon>
        <taxon>Agaricomycotina</taxon>
        <taxon>Agaricomycetes</taxon>
        <taxon>Russulales</taxon>
        <taxon>Bondarzewiaceae</taxon>
        <taxon>Heterobasidion</taxon>
        <taxon>Heterobasidion annosum species complex</taxon>
    </lineage>
</organism>
<evidence type="ECO:0000313" key="5">
    <source>
        <dbReference type="Proteomes" id="UP000030671"/>
    </source>
</evidence>
<dbReference type="GO" id="GO:0016740">
    <property type="term" value="F:transferase activity"/>
    <property type="evidence" value="ECO:0007669"/>
    <property type="project" value="UniProtKB-KW"/>
</dbReference>
<dbReference type="SMART" id="SM00672">
    <property type="entry name" value="CAP10"/>
    <property type="match status" value="1"/>
</dbReference>
<dbReference type="RefSeq" id="XP_009550481.1">
    <property type="nucleotide sequence ID" value="XM_009552186.1"/>
</dbReference>
<protein>
    <submittedName>
        <fullName evidence="4">Glycosyltransferase family 90 protein</fullName>
    </submittedName>
</protein>
<dbReference type="OrthoDB" id="202415at2759"/>
<evidence type="ECO:0000256" key="1">
    <source>
        <dbReference type="ARBA" id="ARBA00010118"/>
    </source>
</evidence>
<evidence type="ECO:0000313" key="4">
    <source>
        <dbReference type="EMBL" id="ETW77535.1"/>
    </source>
</evidence>
<evidence type="ECO:0000259" key="3">
    <source>
        <dbReference type="SMART" id="SM00672"/>
    </source>
</evidence>
<comment type="similarity">
    <text evidence="1">Belongs to the glycosyltransferase 90 family.</text>
</comment>
<keyword evidence="2 4" id="KW-0808">Transferase</keyword>
<dbReference type="InParanoid" id="W4JWR7"/>
<dbReference type="Proteomes" id="UP000030671">
    <property type="component" value="Unassembled WGS sequence"/>
</dbReference>
<dbReference type="PANTHER" id="PTHR12203:SF35">
    <property type="entry name" value="PROTEIN O-GLUCOSYLTRANSFERASE 1"/>
    <property type="match status" value="1"/>
</dbReference>
<dbReference type="KEGG" id="hir:HETIRDRAFT_51948"/>
<keyword evidence="5" id="KW-1185">Reference proteome</keyword>
<feature type="domain" description="Glycosyl transferase CAP10" evidence="3">
    <location>
        <begin position="271"/>
        <end position="570"/>
    </location>
</feature>
<dbReference type="GeneID" id="20678197"/>
<accession>W4JWR7</accession>
<proteinExistence type="inferred from homology"/>
<evidence type="ECO:0000256" key="2">
    <source>
        <dbReference type="ARBA" id="ARBA00022679"/>
    </source>
</evidence>
<name>W4JWR7_HETIT</name>
<reference evidence="4 5" key="1">
    <citation type="journal article" date="2012" name="New Phytol.">
        <title>Insight into trade-off between wood decay and parasitism from the genome of a fungal forest pathogen.</title>
        <authorList>
            <person name="Olson A."/>
            <person name="Aerts A."/>
            <person name="Asiegbu F."/>
            <person name="Belbahri L."/>
            <person name="Bouzid O."/>
            <person name="Broberg A."/>
            <person name="Canback B."/>
            <person name="Coutinho P.M."/>
            <person name="Cullen D."/>
            <person name="Dalman K."/>
            <person name="Deflorio G."/>
            <person name="van Diepen L.T."/>
            <person name="Dunand C."/>
            <person name="Duplessis S."/>
            <person name="Durling M."/>
            <person name="Gonthier P."/>
            <person name="Grimwood J."/>
            <person name="Fossdal C.G."/>
            <person name="Hansson D."/>
            <person name="Henrissat B."/>
            <person name="Hietala A."/>
            <person name="Himmelstrand K."/>
            <person name="Hoffmeister D."/>
            <person name="Hogberg N."/>
            <person name="James T.Y."/>
            <person name="Karlsson M."/>
            <person name="Kohler A."/>
            <person name="Kues U."/>
            <person name="Lee Y.H."/>
            <person name="Lin Y.C."/>
            <person name="Lind M."/>
            <person name="Lindquist E."/>
            <person name="Lombard V."/>
            <person name="Lucas S."/>
            <person name="Lunden K."/>
            <person name="Morin E."/>
            <person name="Murat C."/>
            <person name="Park J."/>
            <person name="Raffaello T."/>
            <person name="Rouze P."/>
            <person name="Salamov A."/>
            <person name="Schmutz J."/>
            <person name="Solheim H."/>
            <person name="Stahlberg J."/>
            <person name="Velez H."/>
            <person name="de Vries R.P."/>
            <person name="Wiebenga A."/>
            <person name="Woodward S."/>
            <person name="Yakovlev I."/>
            <person name="Garbelotto M."/>
            <person name="Martin F."/>
            <person name="Grigoriev I.V."/>
            <person name="Stenlid J."/>
        </authorList>
    </citation>
    <scope>NUCLEOTIDE SEQUENCE [LARGE SCALE GENOMIC DNA]</scope>
    <source>
        <strain evidence="4 5">TC 32-1</strain>
    </source>
</reference>